<evidence type="ECO:0000313" key="2">
    <source>
        <dbReference type="EMBL" id="MEJ1090242.1"/>
    </source>
</evidence>
<proteinExistence type="predicted"/>
<keyword evidence="3" id="KW-1185">Reference proteome</keyword>
<evidence type="ECO:0008006" key="4">
    <source>
        <dbReference type="Google" id="ProtNLM"/>
    </source>
</evidence>
<dbReference type="EMBL" id="JBBDGN010000001">
    <property type="protein sequence ID" value="MEJ1090242.1"/>
    <property type="molecule type" value="Genomic_DNA"/>
</dbReference>
<protein>
    <recommendedName>
        <fullName evidence="4">DUF4190 domain-containing protein</fullName>
    </recommendedName>
</protein>
<dbReference type="RefSeq" id="WP_337316429.1">
    <property type="nucleotide sequence ID" value="NZ_JBBDGN010000001.1"/>
</dbReference>
<evidence type="ECO:0000313" key="3">
    <source>
        <dbReference type="Proteomes" id="UP001366085"/>
    </source>
</evidence>
<sequence>MTTPGAYDPHRLRQHDASVGHPAPSFDPLRLCVFTTVALIACILGPLAVLVFALIAIAGYAKARKAGLMRSRCKLGDTRLVLAYLGVIAVAAAVAIPFWVMAWMRVFGG</sequence>
<evidence type="ECO:0000256" key="1">
    <source>
        <dbReference type="SAM" id="Phobius"/>
    </source>
</evidence>
<gene>
    <name evidence="2" type="ORF">WDU93_00935</name>
</gene>
<name>A0ABU8LHU8_9MICO</name>
<feature type="transmembrane region" description="Helical" evidence="1">
    <location>
        <begin position="81"/>
        <end position="104"/>
    </location>
</feature>
<organism evidence="2 3">
    <name type="scientific">Microbacterium istanbulense</name>
    <dbReference type="NCBI Taxonomy" id="3122049"/>
    <lineage>
        <taxon>Bacteria</taxon>
        <taxon>Bacillati</taxon>
        <taxon>Actinomycetota</taxon>
        <taxon>Actinomycetes</taxon>
        <taxon>Micrococcales</taxon>
        <taxon>Microbacteriaceae</taxon>
        <taxon>Microbacterium</taxon>
    </lineage>
</organism>
<comment type="caution">
    <text evidence="2">The sequence shown here is derived from an EMBL/GenBank/DDBJ whole genome shotgun (WGS) entry which is preliminary data.</text>
</comment>
<accession>A0ABU8LHU8</accession>
<keyword evidence="1" id="KW-0812">Transmembrane</keyword>
<keyword evidence="1" id="KW-1133">Transmembrane helix</keyword>
<keyword evidence="1" id="KW-0472">Membrane</keyword>
<feature type="transmembrane region" description="Helical" evidence="1">
    <location>
        <begin position="33"/>
        <end position="60"/>
    </location>
</feature>
<dbReference type="Proteomes" id="UP001366085">
    <property type="component" value="Unassembled WGS sequence"/>
</dbReference>
<reference evidence="2 3" key="1">
    <citation type="submission" date="2024-02" db="EMBL/GenBank/DDBJ databases">
        <authorList>
            <person name="Saticioglu I.B."/>
        </authorList>
    </citation>
    <scope>NUCLEOTIDE SEQUENCE [LARGE SCALE GENOMIC DNA]</scope>
    <source>
        <strain evidence="2 3">Mu-43</strain>
    </source>
</reference>